<dbReference type="EMBL" id="JAHQIW010005118">
    <property type="protein sequence ID" value="KAJ1364973.1"/>
    <property type="molecule type" value="Genomic_DNA"/>
</dbReference>
<proteinExistence type="predicted"/>
<sequence length="225" mass="25571">MVDRQSHQSAVDVKLDVGSFTENKRHRICSRKRQNVEKSTDDDDFFGIKCFSSDLNKSDEKAEWSGAPPPELSSAVNINALWNATARLSSRLQGDSLSQYSTIFNKKTKNDLTLEAGDYFRKNGMTKSVRRLSVNDDSVVEKDDSELSGPNIWIGSFFRSLRYDPSMKIPQIINVSNERIRAIFHEENMDFSTEMSAVKGPRNESFPDDYDSEVIHSSEEENRLG</sequence>
<gene>
    <name evidence="2" type="ORF">KIN20_025173</name>
</gene>
<evidence type="ECO:0000256" key="1">
    <source>
        <dbReference type="SAM" id="MobiDB-lite"/>
    </source>
</evidence>
<evidence type="ECO:0000313" key="2">
    <source>
        <dbReference type="EMBL" id="KAJ1364973.1"/>
    </source>
</evidence>
<feature type="region of interest" description="Disordered" evidence="1">
    <location>
        <begin position="194"/>
        <end position="225"/>
    </location>
</feature>
<comment type="caution">
    <text evidence="2">The sequence shown here is derived from an EMBL/GenBank/DDBJ whole genome shotgun (WGS) entry which is preliminary data.</text>
</comment>
<dbReference type="AlphaFoldDB" id="A0AAD5MY33"/>
<reference evidence="2" key="1">
    <citation type="submission" date="2021-06" db="EMBL/GenBank/DDBJ databases">
        <title>Parelaphostrongylus tenuis whole genome reference sequence.</title>
        <authorList>
            <person name="Garwood T.J."/>
            <person name="Larsen P.A."/>
            <person name="Fountain-Jones N.M."/>
            <person name="Garbe J.R."/>
            <person name="Macchietto M.G."/>
            <person name="Kania S.A."/>
            <person name="Gerhold R.W."/>
            <person name="Richards J.E."/>
            <person name="Wolf T.M."/>
        </authorList>
    </citation>
    <scope>NUCLEOTIDE SEQUENCE</scope>
    <source>
        <strain evidence="2">MNPRO001-30</strain>
        <tissue evidence="2">Meninges</tissue>
    </source>
</reference>
<feature type="compositionally biased region" description="Basic and acidic residues" evidence="1">
    <location>
        <begin position="213"/>
        <end position="225"/>
    </location>
</feature>
<protein>
    <submittedName>
        <fullName evidence="2">Uncharacterized protein</fullName>
    </submittedName>
</protein>
<dbReference type="Proteomes" id="UP001196413">
    <property type="component" value="Unassembled WGS sequence"/>
</dbReference>
<accession>A0AAD5MY33</accession>
<evidence type="ECO:0000313" key="3">
    <source>
        <dbReference type="Proteomes" id="UP001196413"/>
    </source>
</evidence>
<name>A0AAD5MY33_PARTN</name>
<organism evidence="2 3">
    <name type="scientific">Parelaphostrongylus tenuis</name>
    <name type="common">Meningeal worm</name>
    <dbReference type="NCBI Taxonomy" id="148309"/>
    <lineage>
        <taxon>Eukaryota</taxon>
        <taxon>Metazoa</taxon>
        <taxon>Ecdysozoa</taxon>
        <taxon>Nematoda</taxon>
        <taxon>Chromadorea</taxon>
        <taxon>Rhabditida</taxon>
        <taxon>Rhabditina</taxon>
        <taxon>Rhabditomorpha</taxon>
        <taxon>Strongyloidea</taxon>
        <taxon>Metastrongylidae</taxon>
        <taxon>Parelaphostrongylus</taxon>
    </lineage>
</organism>
<keyword evidence="3" id="KW-1185">Reference proteome</keyword>